<dbReference type="EMBL" id="WSFT01000050">
    <property type="protein sequence ID" value="MBS4539459.1"/>
    <property type="molecule type" value="Genomic_DNA"/>
</dbReference>
<comment type="caution">
    <text evidence="1">The sequence shown here is derived from an EMBL/GenBank/DDBJ whole genome shotgun (WGS) entry which is preliminary data.</text>
</comment>
<dbReference type="GO" id="GO:0006888">
    <property type="term" value="P:endoplasmic reticulum to Golgi vesicle-mediated transport"/>
    <property type="evidence" value="ECO:0007669"/>
    <property type="project" value="InterPro"/>
</dbReference>
<dbReference type="GO" id="GO:0006886">
    <property type="term" value="P:intracellular protein transport"/>
    <property type="evidence" value="ECO:0007669"/>
    <property type="project" value="InterPro"/>
</dbReference>
<gene>
    <name evidence="1" type="ORF">GOQ27_13365</name>
</gene>
<dbReference type="AlphaFoldDB" id="A0A942UUF8"/>
<sequence length="105" mass="12222">MMNSNKKVTLDRADFDSIYCHHCKKAIGLIRKGIVGRMEFICPICKQVSYLENMSTTIKIVRPVSLMYNTEQNRKKVKEQFLGIPTRKEKEKIIDQELKSGKIPF</sequence>
<dbReference type="SUPFAM" id="SSF82919">
    <property type="entry name" value="Zn-finger domain of Sec23/24"/>
    <property type="match status" value="1"/>
</dbReference>
<proteinExistence type="predicted"/>
<evidence type="ECO:0000313" key="1">
    <source>
        <dbReference type="EMBL" id="MBS4539459.1"/>
    </source>
</evidence>
<name>A0A942UUF8_9FIRM</name>
<dbReference type="RefSeq" id="WP_203367376.1">
    <property type="nucleotide sequence ID" value="NZ_WSFT01000050.1"/>
</dbReference>
<evidence type="ECO:0000313" key="2">
    <source>
        <dbReference type="Proteomes" id="UP000724672"/>
    </source>
</evidence>
<reference evidence="1" key="1">
    <citation type="submission" date="2019-12" db="EMBL/GenBank/DDBJ databases">
        <title>Clostridiaceae gen. nov. sp. nov., isolated from sediment in Xinjiang, China.</title>
        <authorList>
            <person name="Zhang R."/>
        </authorList>
    </citation>
    <scope>NUCLEOTIDE SEQUENCE</scope>
    <source>
        <strain evidence="1">D2Q-11</strain>
    </source>
</reference>
<organism evidence="1 2">
    <name type="scientific">Anaeromonas frigoriresistens</name>
    <dbReference type="NCBI Taxonomy" id="2683708"/>
    <lineage>
        <taxon>Bacteria</taxon>
        <taxon>Bacillati</taxon>
        <taxon>Bacillota</taxon>
        <taxon>Tissierellia</taxon>
        <taxon>Tissierellales</taxon>
        <taxon>Thermohalobacteraceae</taxon>
        <taxon>Anaeromonas</taxon>
    </lineage>
</organism>
<keyword evidence="2" id="KW-1185">Reference proteome</keyword>
<protein>
    <submittedName>
        <fullName evidence="1">Uncharacterized protein</fullName>
    </submittedName>
</protein>
<accession>A0A942UUF8</accession>
<dbReference type="GO" id="GO:0030127">
    <property type="term" value="C:COPII vesicle coat"/>
    <property type="evidence" value="ECO:0007669"/>
    <property type="project" value="InterPro"/>
</dbReference>
<dbReference type="InterPro" id="IPR036174">
    <property type="entry name" value="Znf_Sec23_Sec24_sf"/>
</dbReference>
<dbReference type="GO" id="GO:0008270">
    <property type="term" value="F:zinc ion binding"/>
    <property type="evidence" value="ECO:0007669"/>
    <property type="project" value="InterPro"/>
</dbReference>
<dbReference type="Proteomes" id="UP000724672">
    <property type="component" value="Unassembled WGS sequence"/>
</dbReference>